<dbReference type="KEGG" id="cfer:D4Z93_10880"/>
<keyword evidence="4 6" id="KW-1133">Transmembrane helix</keyword>
<feature type="transmembrane region" description="Helical" evidence="6">
    <location>
        <begin position="427"/>
        <end position="446"/>
    </location>
</feature>
<evidence type="ECO:0000313" key="9">
    <source>
        <dbReference type="Proteomes" id="UP000266301"/>
    </source>
</evidence>
<accession>A0A386H603</accession>
<dbReference type="OrthoDB" id="9761531at2"/>
<dbReference type="RefSeq" id="WP_119973477.1">
    <property type="nucleotide sequence ID" value="NZ_CP032416.1"/>
</dbReference>
<evidence type="ECO:0000256" key="5">
    <source>
        <dbReference type="ARBA" id="ARBA00023136"/>
    </source>
</evidence>
<dbReference type="AlphaFoldDB" id="A0A386H603"/>
<evidence type="ECO:0000256" key="2">
    <source>
        <dbReference type="ARBA" id="ARBA00022475"/>
    </source>
</evidence>
<proteinExistence type="predicted"/>
<sequence>MKRPLVYYAISVFTGCLSVLLSFENIFLGAVLAASFFTILFFTIDKEFFIICSAFMLIGSISFIIYFNLRVPQNAVMRVIDKKGYYYIGNYRERKIILKGINKIQIGDKVFASGDFESKGAYTKGIVGIYNVKNYKVLEHDFVYNMYDLKRKLYYKLTKSIGEEKSALLMSLCYGDTTYLSKAQKSDFKKLGVFHAISVSGFHMAIIYKLLENIIGLKLAVFFSALYVLFTGAQAATLRAFIMIFIFKFSKVVFKNYDNVSSLSLSALIILILKPYYVSDIGFMLSVTATLGILLFYKDFLKIFIKLPEKLNESLSVTLSSQIFSIPYIAFTIKNFSSGFILGNIFLLPIYSVIVVLGNAAIFVYRVDIVFKILCLCINVVMTALYGANHILLNYCPDMSYLTYVDGIALTVMFVSYMLFKHGHIAFKYIPFFMIVAMLIQNYSLFPQIYSFRFEEGQSVIIKYKNKDVMLCGDTYGKVRNFINVKDHIKVDRVVTNIKPLDRIKIDKKFYLKVVSNSPDNISLEINKDGSKCYFKDLKKRKIKNQDEYMGYDYEEDYNLYVIIFDRIFAFD</sequence>
<keyword evidence="3 6" id="KW-0812">Transmembrane</keyword>
<dbReference type="PANTHER" id="PTHR30619:SF1">
    <property type="entry name" value="RECOMBINATION PROTEIN 2"/>
    <property type="match status" value="1"/>
</dbReference>
<dbReference type="PROSITE" id="PS51257">
    <property type="entry name" value="PROKAR_LIPOPROTEIN"/>
    <property type="match status" value="1"/>
</dbReference>
<dbReference type="NCBIfam" id="TIGR00360">
    <property type="entry name" value="ComEC_N-term"/>
    <property type="match status" value="1"/>
</dbReference>
<dbReference type="PANTHER" id="PTHR30619">
    <property type="entry name" value="DNA INTERNALIZATION/COMPETENCE PROTEIN COMEC/REC2"/>
    <property type="match status" value="1"/>
</dbReference>
<feature type="transmembrane region" description="Helical" evidence="6">
    <location>
        <begin position="283"/>
        <end position="301"/>
    </location>
</feature>
<keyword evidence="5 6" id="KW-0472">Membrane</keyword>
<feature type="transmembrane region" description="Helical" evidence="6">
    <location>
        <begin position="191"/>
        <end position="208"/>
    </location>
</feature>
<evidence type="ECO:0000313" key="8">
    <source>
        <dbReference type="EMBL" id="AYD40998.1"/>
    </source>
</evidence>
<dbReference type="GO" id="GO:0005886">
    <property type="term" value="C:plasma membrane"/>
    <property type="evidence" value="ECO:0007669"/>
    <property type="project" value="UniProtKB-SubCell"/>
</dbReference>
<feature type="transmembrane region" description="Helical" evidence="6">
    <location>
        <begin position="48"/>
        <end position="69"/>
    </location>
</feature>
<protein>
    <submittedName>
        <fullName evidence="8">ComEC/Rec2 family competence protein</fullName>
    </submittedName>
</protein>
<evidence type="ECO:0000256" key="3">
    <source>
        <dbReference type="ARBA" id="ARBA00022692"/>
    </source>
</evidence>
<feature type="domain" description="ComEC/Rec2-related protein" evidence="7">
    <location>
        <begin position="172"/>
        <end position="412"/>
    </location>
</feature>
<organism evidence="8 9">
    <name type="scientific">Clostridium fermenticellae</name>
    <dbReference type="NCBI Taxonomy" id="2068654"/>
    <lineage>
        <taxon>Bacteria</taxon>
        <taxon>Bacillati</taxon>
        <taxon>Bacillota</taxon>
        <taxon>Clostridia</taxon>
        <taxon>Eubacteriales</taxon>
        <taxon>Clostridiaceae</taxon>
        <taxon>Clostridium</taxon>
    </lineage>
</organism>
<dbReference type="Pfam" id="PF03772">
    <property type="entry name" value="Competence"/>
    <property type="match status" value="1"/>
</dbReference>
<gene>
    <name evidence="8" type="ORF">D4Z93_10880</name>
</gene>
<dbReference type="Proteomes" id="UP000266301">
    <property type="component" value="Chromosome"/>
</dbReference>
<dbReference type="InterPro" id="IPR004477">
    <property type="entry name" value="ComEC_N"/>
</dbReference>
<keyword evidence="9" id="KW-1185">Reference proteome</keyword>
<evidence type="ECO:0000256" key="4">
    <source>
        <dbReference type="ARBA" id="ARBA00022989"/>
    </source>
</evidence>
<comment type="subcellular location">
    <subcellularLocation>
        <location evidence="1">Cell membrane</location>
        <topology evidence="1">Multi-pass membrane protein</topology>
    </subcellularLocation>
</comment>
<evidence type="ECO:0000256" key="6">
    <source>
        <dbReference type="SAM" id="Phobius"/>
    </source>
</evidence>
<dbReference type="EMBL" id="CP032416">
    <property type="protein sequence ID" value="AYD40998.1"/>
    <property type="molecule type" value="Genomic_DNA"/>
</dbReference>
<feature type="transmembrane region" description="Helical" evidence="6">
    <location>
        <begin position="339"/>
        <end position="362"/>
    </location>
</feature>
<keyword evidence="2" id="KW-1003">Cell membrane</keyword>
<evidence type="ECO:0000259" key="7">
    <source>
        <dbReference type="Pfam" id="PF03772"/>
    </source>
</evidence>
<name>A0A386H603_9CLOT</name>
<evidence type="ECO:0000256" key="1">
    <source>
        <dbReference type="ARBA" id="ARBA00004651"/>
    </source>
</evidence>
<feature type="transmembrane region" description="Helical" evidence="6">
    <location>
        <begin position="369"/>
        <end position="389"/>
    </location>
</feature>
<feature type="transmembrane region" description="Helical" evidence="6">
    <location>
        <begin position="401"/>
        <end position="420"/>
    </location>
</feature>
<dbReference type="InterPro" id="IPR052159">
    <property type="entry name" value="Competence_DNA_uptake"/>
</dbReference>
<reference evidence="8 9" key="1">
    <citation type="journal article" date="2019" name="Int. J. Syst. Evol. Microbiol.">
        <title>Clostridium fermenticellae sp. nov., isolated from the mud in a fermentation cellar for the production of the Chinese liquor, baijiu.</title>
        <authorList>
            <person name="Xu P.X."/>
            <person name="Chai L.J."/>
            <person name="Qiu T."/>
            <person name="Zhang X.J."/>
            <person name="Lu Z.M."/>
            <person name="Xiao C."/>
            <person name="Wang S.T."/>
            <person name="Shen C.H."/>
            <person name="Shi J.S."/>
            <person name="Xu Z.H."/>
        </authorList>
    </citation>
    <scope>NUCLEOTIDE SEQUENCE [LARGE SCALE GENOMIC DNA]</scope>
    <source>
        <strain evidence="8 9">JN500901</strain>
    </source>
</reference>
<feature type="transmembrane region" description="Helical" evidence="6">
    <location>
        <begin position="12"/>
        <end position="42"/>
    </location>
</feature>
<feature type="transmembrane region" description="Helical" evidence="6">
    <location>
        <begin position="220"/>
        <end position="247"/>
    </location>
</feature>